<organism evidence="1 2">
    <name type="scientific">Blastomonas natatoria</name>
    <dbReference type="NCBI Taxonomy" id="34015"/>
    <lineage>
        <taxon>Bacteria</taxon>
        <taxon>Pseudomonadati</taxon>
        <taxon>Pseudomonadota</taxon>
        <taxon>Alphaproteobacteria</taxon>
        <taxon>Sphingomonadales</taxon>
        <taxon>Sphingomonadaceae</taxon>
        <taxon>Blastomonas</taxon>
    </lineage>
</organism>
<accession>A0A2V3V8A1</accession>
<gene>
    <name evidence="1" type="ORF">C7451_11180</name>
</gene>
<sequence>MLWPQFVEFEHYVLRAPLDVERLRGWETSGELSRQQIETAMNAYLLDGMFPRYEADPTLKNAQCVRLASVMADMLGAKLARDFPERRFSAFAMDGDDFGVSFHQL</sequence>
<dbReference type="AlphaFoldDB" id="A0A2V3V8A1"/>
<keyword evidence="2" id="KW-1185">Reference proteome</keyword>
<protein>
    <submittedName>
        <fullName evidence="1">Uncharacterized protein</fullName>
    </submittedName>
</protein>
<name>A0A2V3V8A1_9SPHN</name>
<comment type="caution">
    <text evidence="1">The sequence shown here is derived from an EMBL/GenBank/DDBJ whole genome shotgun (WGS) entry which is preliminary data.</text>
</comment>
<proteinExistence type="predicted"/>
<dbReference type="EMBL" id="QJJM01000011">
    <property type="protein sequence ID" value="PXW72959.1"/>
    <property type="molecule type" value="Genomic_DNA"/>
</dbReference>
<reference evidence="1 2" key="1">
    <citation type="submission" date="2018-05" db="EMBL/GenBank/DDBJ databases">
        <title>Genomic Encyclopedia of Type Strains, Phase IV (KMG-IV): sequencing the most valuable type-strain genomes for metagenomic binning, comparative biology and taxonomic classification.</title>
        <authorList>
            <person name="Goeker M."/>
        </authorList>
    </citation>
    <scope>NUCLEOTIDE SEQUENCE [LARGE SCALE GENOMIC DNA]</scope>
    <source>
        <strain evidence="1 2">DSM 3183</strain>
    </source>
</reference>
<evidence type="ECO:0000313" key="1">
    <source>
        <dbReference type="EMBL" id="PXW72959.1"/>
    </source>
</evidence>
<evidence type="ECO:0000313" key="2">
    <source>
        <dbReference type="Proteomes" id="UP000248014"/>
    </source>
</evidence>
<dbReference type="Proteomes" id="UP000248014">
    <property type="component" value="Unassembled WGS sequence"/>
</dbReference>